<evidence type="ECO:0000313" key="2">
    <source>
        <dbReference type="Proteomes" id="UP000828924"/>
    </source>
</evidence>
<dbReference type="EMBL" id="CP071872">
    <property type="protein sequence ID" value="UNM12759.1"/>
    <property type="molecule type" value="Genomic_DNA"/>
</dbReference>
<name>A0ABY3WMS8_9ACTN</name>
<organism evidence="1 2">
    <name type="scientific">Streptomyces formicae</name>
    <dbReference type="NCBI Taxonomy" id="1616117"/>
    <lineage>
        <taxon>Bacteria</taxon>
        <taxon>Bacillati</taxon>
        <taxon>Actinomycetota</taxon>
        <taxon>Actinomycetes</taxon>
        <taxon>Kitasatosporales</taxon>
        <taxon>Streptomycetaceae</taxon>
        <taxon>Streptomyces</taxon>
    </lineage>
</organism>
<evidence type="ECO:0000313" key="1">
    <source>
        <dbReference type="EMBL" id="UNM12759.1"/>
    </source>
</evidence>
<reference evidence="1 2" key="1">
    <citation type="submission" date="2021-03" db="EMBL/GenBank/DDBJ databases">
        <title>Complete genome of Streptomyces formicae strain 1H-GS9 (DSM 100524).</title>
        <authorList>
            <person name="Atanasov K.E."/>
            <person name="Altabella T."/>
            <person name="Ferrer A."/>
        </authorList>
    </citation>
    <scope>NUCLEOTIDE SEQUENCE [LARGE SCALE GENOMIC DNA]</scope>
    <source>
        <strain evidence="1 2">1H-GS9</strain>
    </source>
</reference>
<gene>
    <name evidence="1" type="ORF">J4032_15640</name>
</gene>
<sequence length="55" mass="5616">MDDGLRRRAVCALGAVVLGAVLPQGLLLAAGLVLGAIAVDLFDRPRPGRGGHPRS</sequence>
<proteinExistence type="predicted"/>
<keyword evidence="2" id="KW-1185">Reference proteome</keyword>
<protein>
    <recommendedName>
        <fullName evidence="3">Integral membrane protein</fullName>
    </recommendedName>
</protein>
<accession>A0ABY3WMS8</accession>
<evidence type="ECO:0008006" key="3">
    <source>
        <dbReference type="Google" id="ProtNLM"/>
    </source>
</evidence>
<dbReference type="Proteomes" id="UP000828924">
    <property type="component" value="Chromosome"/>
</dbReference>
<dbReference type="RefSeq" id="WP_242331380.1">
    <property type="nucleotide sequence ID" value="NZ_CP071872.1"/>
</dbReference>